<protein>
    <submittedName>
        <fullName evidence="1">Uncharacterized protein</fullName>
    </submittedName>
</protein>
<gene>
    <name evidence="1" type="ORF">S01H1_72451</name>
</gene>
<comment type="caution">
    <text evidence="1">The sequence shown here is derived from an EMBL/GenBank/DDBJ whole genome shotgun (WGS) entry which is preliminary data.</text>
</comment>
<reference evidence="1" key="1">
    <citation type="journal article" date="2014" name="Front. Microbiol.">
        <title>High frequency of phylogenetically diverse reductive dehalogenase-homologous genes in deep subseafloor sedimentary metagenomes.</title>
        <authorList>
            <person name="Kawai M."/>
            <person name="Futagami T."/>
            <person name="Toyoda A."/>
            <person name="Takaki Y."/>
            <person name="Nishi S."/>
            <person name="Hori S."/>
            <person name="Arai W."/>
            <person name="Tsubouchi T."/>
            <person name="Morono Y."/>
            <person name="Uchiyama I."/>
            <person name="Ito T."/>
            <person name="Fujiyama A."/>
            <person name="Inagaki F."/>
            <person name="Takami H."/>
        </authorList>
    </citation>
    <scope>NUCLEOTIDE SEQUENCE</scope>
    <source>
        <strain evidence="1">Expedition CK06-06</strain>
    </source>
</reference>
<proteinExistence type="predicted"/>
<dbReference type="EMBL" id="BARS01048321">
    <property type="protein sequence ID" value="GAG35280.1"/>
    <property type="molecule type" value="Genomic_DNA"/>
</dbReference>
<name>X0WX49_9ZZZZ</name>
<evidence type="ECO:0000313" key="1">
    <source>
        <dbReference type="EMBL" id="GAG35280.1"/>
    </source>
</evidence>
<organism evidence="1">
    <name type="scientific">marine sediment metagenome</name>
    <dbReference type="NCBI Taxonomy" id="412755"/>
    <lineage>
        <taxon>unclassified sequences</taxon>
        <taxon>metagenomes</taxon>
        <taxon>ecological metagenomes</taxon>
    </lineage>
</organism>
<feature type="non-terminal residue" evidence="1">
    <location>
        <position position="1"/>
    </location>
</feature>
<sequence>NEPYLKVYYHLCTAEAFVPTGKVCDLDPVPEALTEAQKAEAERLWSEGPKWHVLPNIRLNYRDYGLDPRTLAAFWEALGKSGT</sequence>
<accession>X0WX49</accession>
<dbReference type="AlphaFoldDB" id="X0WX49"/>